<comment type="caution">
    <text evidence="2">The sequence shown here is derived from an EMBL/GenBank/DDBJ whole genome shotgun (WGS) entry which is preliminary data.</text>
</comment>
<gene>
    <name evidence="2" type="ORF">HJG63_003974</name>
</gene>
<reference evidence="2 3" key="1">
    <citation type="journal article" date="2020" name="Nature">
        <title>Six reference-quality genomes reveal evolution of bat adaptations.</title>
        <authorList>
            <person name="Jebb D."/>
            <person name="Huang Z."/>
            <person name="Pippel M."/>
            <person name="Hughes G.M."/>
            <person name="Lavrichenko K."/>
            <person name="Devanna P."/>
            <person name="Winkler S."/>
            <person name="Jermiin L.S."/>
            <person name="Skirmuntt E.C."/>
            <person name="Katzourakis A."/>
            <person name="Burkitt-Gray L."/>
            <person name="Ray D.A."/>
            <person name="Sullivan K.A.M."/>
            <person name="Roscito J.G."/>
            <person name="Kirilenko B.M."/>
            <person name="Davalos L.M."/>
            <person name="Corthals A.P."/>
            <person name="Power M.L."/>
            <person name="Jones G."/>
            <person name="Ransome R.D."/>
            <person name="Dechmann D.K.N."/>
            <person name="Locatelli A.G."/>
            <person name="Puechmaille S.J."/>
            <person name="Fedrigo O."/>
            <person name="Jarvis E.D."/>
            <person name="Hiller M."/>
            <person name="Vernes S.C."/>
            <person name="Myers E.W."/>
            <person name="Teeling E.C."/>
        </authorList>
    </citation>
    <scope>NUCLEOTIDE SEQUENCE [LARGE SCALE GENOMIC DNA]</scope>
    <source>
        <strain evidence="2">MRouAeg1</strain>
        <tissue evidence="2">Muscle</tissue>
    </source>
</reference>
<feature type="region of interest" description="Disordered" evidence="1">
    <location>
        <begin position="1"/>
        <end position="46"/>
    </location>
</feature>
<name>A0A7J8JDL8_ROUAE</name>
<feature type="region of interest" description="Disordered" evidence="1">
    <location>
        <begin position="97"/>
        <end position="123"/>
    </location>
</feature>
<feature type="compositionally biased region" description="Basic and acidic residues" evidence="1">
    <location>
        <begin position="1"/>
        <end position="15"/>
    </location>
</feature>
<evidence type="ECO:0000313" key="2">
    <source>
        <dbReference type="EMBL" id="KAF6494560.1"/>
    </source>
</evidence>
<keyword evidence="3" id="KW-1185">Reference proteome</keyword>
<evidence type="ECO:0000313" key="3">
    <source>
        <dbReference type="Proteomes" id="UP000593571"/>
    </source>
</evidence>
<protein>
    <submittedName>
        <fullName evidence="2">Dynein axonemal heavy chain 7</fullName>
    </submittedName>
</protein>
<proteinExistence type="predicted"/>
<dbReference type="AlphaFoldDB" id="A0A7J8JDL8"/>
<dbReference type="EMBL" id="JACASE010000002">
    <property type="protein sequence ID" value="KAF6494560.1"/>
    <property type="molecule type" value="Genomic_DNA"/>
</dbReference>
<organism evidence="2 3">
    <name type="scientific">Rousettus aegyptiacus</name>
    <name type="common">Egyptian fruit bat</name>
    <name type="synonym">Pteropus aegyptiacus</name>
    <dbReference type="NCBI Taxonomy" id="9407"/>
    <lineage>
        <taxon>Eukaryota</taxon>
        <taxon>Metazoa</taxon>
        <taxon>Chordata</taxon>
        <taxon>Craniata</taxon>
        <taxon>Vertebrata</taxon>
        <taxon>Euteleostomi</taxon>
        <taxon>Mammalia</taxon>
        <taxon>Eutheria</taxon>
        <taxon>Laurasiatheria</taxon>
        <taxon>Chiroptera</taxon>
        <taxon>Yinpterochiroptera</taxon>
        <taxon>Pteropodoidea</taxon>
        <taxon>Pteropodidae</taxon>
        <taxon>Rousettinae</taxon>
        <taxon>Rousettus</taxon>
    </lineage>
</organism>
<accession>A0A7J8JDL8</accession>
<evidence type="ECO:0000256" key="1">
    <source>
        <dbReference type="SAM" id="MobiDB-lite"/>
    </source>
</evidence>
<sequence length="174" mass="19606">MSSEQDKSASKEKSKTPVRFLPQLSTDKPASKEKSKAPGRVLPQLATVSTKPQWQLAAPSFHLNIKQDDDIPEKFTVKNEQSYAEYMEQFGKKGKLLDQIDDSHVGPSTSKSKSKSPHKERENFRSTLVNVIMQQDAVLDSATPDESTLPKPTTTAIEKDILVMGYFFDLYNWQ</sequence>
<dbReference type="Proteomes" id="UP000593571">
    <property type="component" value="Unassembled WGS sequence"/>
</dbReference>